<protein>
    <submittedName>
        <fullName evidence="1">Uncharacterized protein</fullName>
    </submittedName>
</protein>
<keyword evidence="2" id="KW-1185">Reference proteome</keyword>
<name>A0ABQ3G689_9BURK</name>
<accession>A0ABQ3G689</accession>
<evidence type="ECO:0000313" key="2">
    <source>
        <dbReference type="Proteomes" id="UP000626210"/>
    </source>
</evidence>
<comment type="caution">
    <text evidence="1">The sequence shown here is derived from an EMBL/GenBank/DDBJ whole genome shotgun (WGS) entry which is preliminary data.</text>
</comment>
<evidence type="ECO:0000313" key="1">
    <source>
        <dbReference type="EMBL" id="GHC93024.1"/>
    </source>
</evidence>
<sequence length="368" mass="40247">MLPLDYARSLNAQLSYLFHYAKSINEIDTAAATWGEFRGAQDPGWNTMQTAHEVADELKALGSRPEPLSRSDLRQLLCLYAHLAEAGGVYEGLLNVLQVAQLKAYSSWPFQDMVRVRQAPAAVIGPNANAMFRRLSATSLAIGMPKLSELLAVTFRDDVRNAIAHADYVIGADGLRIRRRNGGRPDVVSFDQLFQAIQIAVCFWDLLHQFQRSVAESFRPGRTVVGRFSANPPMPWLLELNEGGGFSIESSAPGPQPDAAYERQQGINDRLGGRMMAIYLAPGAAVPLPLENEIAAAGFDPLVVAMEDTQQLDRLVADVAALRLWDGAAEPTTGRAGVLMVTPSGFRHILSEDDFRSWLPGVHPLDLA</sequence>
<dbReference type="RefSeq" id="WP_189689009.1">
    <property type="nucleotide sequence ID" value="NZ_BMYK01000016.1"/>
</dbReference>
<dbReference type="EMBL" id="BMYK01000016">
    <property type="protein sequence ID" value="GHC93024.1"/>
    <property type="molecule type" value="Genomic_DNA"/>
</dbReference>
<organism evidence="1 2">
    <name type="scientific">Pseudorhodoferax aquiterrae</name>
    <dbReference type="NCBI Taxonomy" id="747304"/>
    <lineage>
        <taxon>Bacteria</taxon>
        <taxon>Pseudomonadati</taxon>
        <taxon>Pseudomonadota</taxon>
        <taxon>Betaproteobacteria</taxon>
        <taxon>Burkholderiales</taxon>
        <taxon>Comamonadaceae</taxon>
    </lineage>
</organism>
<reference evidence="2" key="1">
    <citation type="journal article" date="2019" name="Int. J. Syst. Evol. Microbiol.">
        <title>The Global Catalogue of Microorganisms (GCM) 10K type strain sequencing project: providing services to taxonomists for standard genome sequencing and annotation.</title>
        <authorList>
            <consortium name="The Broad Institute Genomics Platform"/>
            <consortium name="The Broad Institute Genome Sequencing Center for Infectious Disease"/>
            <person name="Wu L."/>
            <person name="Ma J."/>
        </authorList>
    </citation>
    <scope>NUCLEOTIDE SEQUENCE [LARGE SCALE GENOMIC DNA]</scope>
    <source>
        <strain evidence="2">KCTC 23314</strain>
    </source>
</reference>
<gene>
    <name evidence="1" type="ORF">GCM10007320_43680</name>
</gene>
<proteinExistence type="predicted"/>
<dbReference type="Proteomes" id="UP000626210">
    <property type="component" value="Unassembled WGS sequence"/>
</dbReference>